<dbReference type="Pfam" id="PF00135">
    <property type="entry name" value="COesterase"/>
    <property type="match status" value="2"/>
</dbReference>
<dbReference type="InterPro" id="IPR029058">
    <property type="entry name" value="AB_hydrolase_fold"/>
</dbReference>
<evidence type="ECO:0000256" key="2">
    <source>
        <dbReference type="ARBA" id="ARBA00009865"/>
    </source>
</evidence>
<dbReference type="Gene3D" id="2.60.120.260">
    <property type="entry name" value="Galactose-binding domain-like"/>
    <property type="match status" value="1"/>
</dbReference>
<dbReference type="CDD" id="cd04084">
    <property type="entry name" value="CBM6_xylanase-like"/>
    <property type="match status" value="1"/>
</dbReference>
<dbReference type="Proteomes" id="UP000183047">
    <property type="component" value="Unassembled WGS sequence"/>
</dbReference>
<name>A0A1G5CV19_9FIRM</name>
<keyword evidence="7" id="KW-1185">Reference proteome</keyword>
<dbReference type="SUPFAM" id="SSF75005">
    <property type="entry name" value="Arabinanase/levansucrase/invertase"/>
    <property type="match status" value="1"/>
</dbReference>
<dbReference type="InterPro" id="IPR019819">
    <property type="entry name" value="Carboxylesterase_B_CS"/>
</dbReference>
<comment type="similarity">
    <text evidence="2">Belongs to the glycosyl hydrolase 43 family.</text>
</comment>
<dbReference type="InterPro" id="IPR050309">
    <property type="entry name" value="Type-B_Carboxylest/Lipase"/>
</dbReference>
<protein>
    <submittedName>
        <fullName evidence="6">Carboxylesterase type B</fullName>
    </submittedName>
</protein>
<dbReference type="PROSITE" id="PS00941">
    <property type="entry name" value="CARBOXYLESTERASE_B_2"/>
    <property type="match status" value="1"/>
</dbReference>
<evidence type="ECO:0000256" key="3">
    <source>
        <dbReference type="ARBA" id="ARBA00022801"/>
    </source>
</evidence>
<dbReference type="PROSITE" id="PS00122">
    <property type="entry name" value="CARBOXYLESTERASE_B_1"/>
    <property type="match status" value="1"/>
</dbReference>
<comment type="similarity">
    <text evidence="1">Belongs to the type-B carboxylesterase/lipase family.</text>
</comment>
<dbReference type="AlphaFoldDB" id="A0A1G5CV19"/>
<dbReference type="GO" id="GO:0005975">
    <property type="term" value="P:carbohydrate metabolic process"/>
    <property type="evidence" value="ECO:0007669"/>
    <property type="project" value="InterPro"/>
</dbReference>
<evidence type="ECO:0000313" key="7">
    <source>
        <dbReference type="Proteomes" id="UP000183047"/>
    </source>
</evidence>
<dbReference type="Gene3D" id="2.115.10.20">
    <property type="entry name" value="Glycosyl hydrolase domain, family 43"/>
    <property type="match status" value="1"/>
</dbReference>
<dbReference type="CDD" id="cd18620">
    <property type="entry name" value="GH43_XylA-like"/>
    <property type="match status" value="1"/>
</dbReference>
<accession>A0A1G5CV19</accession>
<dbReference type="SUPFAM" id="SSF53474">
    <property type="entry name" value="alpha/beta-Hydrolases"/>
    <property type="match status" value="1"/>
</dbReference>
<feature type="domain" description="Carboxylesterase type B" evidence="5">
    <location>
        <begin position="350"/>
        <end position="449"/>
    </location>
</feature>
<organism evidence="6 7">
    <name type="scientific">Butyrivibrio hungatei</name>
    <dbReference type="NCBI Taxonomy" id="185008"/>
    <lineage>
        <taxon>Bacteria</taxon>
        <taxon>Bacillati</taxon>
        <taxon>Bacillota</taxon>
        <taxon>Clostridia</taxon>
        <taxon>Lachnospirales</taxon>
        <taxon>Lachnospiraceae</taxon>
        <taxon>Butyrivibrio</taxon>
    </lineage>
</organism>
<gene>
    <name evidence="6" type="ORF">SAMN02910451_01231</name>
</gene>
<dbReference type="GO" id="GO:0004553">
    <property type="term" value="F:hydrolase activity, hydrolyzing O-glycosyl compounds"/>
    <property type="evidence" value="ECO:0007669"/>
    <property type="project" value="InterPro"/>
</dbReference>
<evidence type="ECO:0000313" key="6">
    <source>
        <dbReference type="EMBL" id="SCY06050.1"/>
    </source>
</evidence>
<dbReference type="InterPro" id="IPR019826">
    <property type="entry name" value="Carboxylesterase_B_AS"/>
</dbReference>
<dbReference type="Pfam" id="PF04616">
    <property type="entry name" value="Glyco_hydro_43"/>
    <property type="match status" value="1"/>
</dbReference>
<keyword evidence="4" id="KW-0326">Glycosidase</keyword>
<reference evidence="7" key="1">
    <citation type="submission" date="2016-10" db="EMBL/GenBank/DDBJ databases">
        <authorList>
            <person name="Varghese N."/>
            <person name="Submissions S."/>
        </authorList>
    </citation>
    <scope>NUCLEOTIDE SEQUENCE [LARGE SCALE GENOMIC DNA]</scope>
    <source>
        <strain evidence="7">XBD2006</strain>
    </source>
</reference>
<sequence>MLRLTEVENGRIRGVAGSDPRVTVFKGVPYAAPPVGKNRWKAPNPCNDWNGIYEANSFAPIPYQDTPGLGTDIYCREWHVDPEIPMSEDCLYLNIWTPAKSKDEKLPVLVWYYGGSFQWGYTAEMELDGEALAKRGIVVVSVAYRLGCFGNLAHKELTEESPDAPGNFSLLDQKAGLHWVYRNIAAFGGNPDNIKIAGQSAGGASVMNQLVCEDNKDIIKGAVILSGIISLDKPDDQLFVPKTLSSAEELGEKFIESLGACGIEEARSLSSKKILEGYNKYLLNNPMMVPIIDGVFCKEKPLDAFVNGKYPDVPVLAGNTVDEFIEDNINMVEKSVKEALKGAKKSKPDGDFFYYRFCPDIPGDGAGDEAYPGCFHSVDLWFFFETLGKSHRAYEGRHYDLAAQMCDYFANFVKTGNPNGTGKGGKELPNWGTYTSENPNEMEFTSRGAVPKKEGGIRQNTRRQGINPYLPNWEYIPDGEPYVFGDRVYVYGSHDIYGGETFCLGDYVCWSAPVDDLGNWKYEGVIFKKTQDPLNPDGHMCLYAPDVTVGPDGRYYLYYVLDKVSVVSVAVSDRPAGPYEFYGYVHYEDGVKLGDKAGDEPQFDPGVMTEGDEVYMYTGFCGQGDKSRSGAMFTVLDKDMLTVKKAPKIIAPGSEYSKGTSFEGHAFFEASSIRKRGDIYYFVYSSEVMHELCYATSKSPEGPFEYGGVIVSNCDMHIDTYKKADEPTAYGANNHGSIVEIGDDWYIFYHRHTNGTWFSRQGCAEKISFAQDGSIPQVEITSCGLNGGPLSDKGEYPAYIACNIFTKEHKMYVDPGAPRVVQVGGDESYGESYIKDIVDGTTIGFKYFDFEKLTGLRIKTRAYFNGDFEILTDLDGEPLGKIHAIGSNIWTADECRFDAVSGTHALYLRYTGTGNSSLLSIEFLHD</sequence>
<dbReference type="PANTHER" id="PTHR11559">
    <property type="entry name" value="CARBOXYLESTERASE"/>
    <property type="match status" value="1"/>
</dbReference>
<dbReference type="InterPro" id="IPR002018">
    <property type="entry name" value="CarbesteraseB"/>
</dbReference>
<feature type="domain" description="Carboxylesterase type B" evidence="5">
    <location>
        <begin position="6"/>
        <end position="341"/>
    </location>
</feature>
<proteinExistence type="inferred from homology"/>
<dbReference type="Gene3D" id="3.40.50.1820">
    <property type="entry name" value="alpha/beta hydrolase"/>
    <property type="match status" value="2"/>
</dbReference>
<dbReference type="EMBL" id="FMUR01000007">
    <property type="protein sequence ID" value="SCY06050.1"/>
    <property type="molecule type" value="Genomic_DNA"/>
</dbReference>
<evidence type="ECO:0000256" key="4">
    <source>
        <dbReference type="ARBA" id="ARBA00023295"/>
    </source>
</evidence>
<evidence type="ECO:0000256" key="1">
    <source>
        <dbReference type="ARBA" id="ARBA00005964"/>
    </source>
</evidence>
<keyword evidence="3" id="KW-0378">Hydrolase</keyword>
<dbReference type="RefSeq" id="WP_330389996.1">
    <property type="nucleotide sequence ID" value="NZ_FMUR01000007.1"/>
</dbReference>
<dbReference type="InterPro" id="IPR006710">
    <property type="entry name" value="Glyco_hydro_43"/>
</dbReference>
<dbReference type="InterPro" id="IPR023296">
    <property type="entry name" value="Glyco_hydro_beta-prop_sf"/>
</dbReference>
<evidence type="ECO:0000259" key="5">
    <source>
        <dbReference type="Pfam" id="PF00135"/>
    </source>
</evidence>